<feature type="compositionally biased region" description="Basic and acidic residues" evidence="19">
    <location>
        <begin position="1231"/>
        <end position="1245"/>
    </location>
</feature>
<dbReference type="InterPro" id="IPR038248">
    <property type="entry name" value="Dicer_dimer_sf"/>
</dbReference>
<evidence type="ECO:0000256" key="1">
    <source>
        <dbReference type="ARBA" id="ARBA00000109"/>
    </source>
</evidence>
<feature type="compositionally biased region" description="Pro residues" evidence="19">
    <location>
        <begin position="1054"/>
        <end position="1064"/>
    </location>
</feature>
<dbReference type="SMART" id="SM00949">
    <property type="entry name" value="PAZ"/>
    <property type="match status" value="1"/>
</dbReference>
<evidence type="ECO:0000256" key="16">
    <source>
        <dbReference type="ARBA" id="ARBA00023211"/>
    </source>
</evidence>
<evidence type="ECO:0000256" key="11">
    <source>
        <dbReference type="ARBA" id="ARBA00022806"/>
    </source>
</evidence>
<dbReference type="CDD" id="cd00593">
    <property type="entry name" value="RIBOc"/>
    <property type="match status" value="2"/>
</dbReference>
<dbReference type="GO" id="GO:0004530">
    <property type="term" value="F:deoxyribonuclease I activity"/>
    <property type="evidence" value="ECO:0007669"/>
    <property type="project" value="TreeGrafter"/>
</dbReference>
<dbReference type="PANTHER" id="PTHR14950:SF37">
    <property type="entry name" value="ENDORIBONUCLEASE DICER"/>
    <property type="match status" value="1"/>
</dbReference>
<evidence type="ECO:0000256" key="7">
    <source>
        <dbReference type="ARBA" id="ARBA00022737"/>
    </source>
</evidence>
<evidence type="ECO:0000259" key="22">
    <source>
        <dbReference type="PROSITE" id="PS50821"/>
    </source>
</evidence>
<evidence type="ECO:0000256" key="13">
    <source>
        <dbReference type="ARBA" id="ARBA00022842"/>
    </source>
</evidence>
<dbReference type="Pfam" id="PF00271">
    <property type="entry name" value="Helicase_C"/>
    <property type="match status" value="1"/>
</dbReference>
<dbReference type="InterPro" id="IPR036085">
    <property type="entry name" value="PAZ_dom_sf"/>
</dbReference>
<dbReference type="InterPro" id="IPR003100">
    <property type="entry name" value="PAZ_dom"/>
</dbReference>
<dbReference type="GO" id="GO:0031054">
    <property type="term" value="P:pre-miRNA processing"/>
    <property type="evidence" value="ECO:0007669"/>
    <property type="project" value="InterPro"/>
</dbReference>
<feature type="domain" description="Helicase ATP-binding" evidence="23">
    <location>
        <begin position="44"/>
        <end position="216"/>
    </location>
</feature>
<evidence type="ECO:0000259" key="21">
    <source>
        <dbReference type="PROSITE" id="PS50142"/>
    </source>
</evidence>
<keyword evidence="5" id="KW-0540">Nuclease</keyword>
<keyword evidence="15" id="KW-0943">RNA-mediated gene silencing</keyword>
<keyword evidence="9" id="KW-0255">Endonuclease</keyword>
<feature type="domain" description="Dicer dsRNA-binding fold" evidence="25">
    <location>
        <begin position="458"/>
        <end position="548"/>
    </location>
</feature>
<feature type="compositionally biased region" description="Polar residues" evidence="19">
    <location>
        <begin position="1042"/>
        <end position="1051"/>
    </location>
</feature>
<reference evidence="26" key="2">
    <citation type="submission" date="2025-09" db="UniProtKB">
        <authorList>
            <consortium name="Ensembl"/>
        </authorList>
    </citation>
    <scope>IDENTIFICATION</scope>
</reference>
<dbReference type="SMART" id="SM00358">
    <property type="entry name" value="DSRM"/>
    <property type="match status" value="1"/>
</dbReference>
<evidence type="ECO:0000256" key="17">
    <source>
        <dbReference type="ARBA" id="ARBA00035116"/>
    </source>
</evidence>
<evidence type="ECO:0000256" key="12">
    <source>
        <dbReference type="ARBA" id="ARBA00022840"/>
    </source>
</evidence>
<keyword evidence="16" id="KW-0464">Manganese</keyword>
<evidence type="ECO:0000256" key="18">
    <source>
        <dbReference type="PROSITE-ProRule" id="PRU00657"/>
    </source>
</evidence>
<dbReference type="GO" id="GO:0005737">
    <property type="term" value="C:cytoplasm"/>
    <property type="evidence" value="ECO:0007669"/>
    <property type="project" value="UniProtKB-SubCell"/>
</dbReference>
<keyword evidence="13" id="KW-0460">Magnesium</keyword>
<keyword evidence="6" id="KW-0479">Metal-binding</keyword>
<evidence type="ECO:0000256" key="10">
    <source>
        <dbReference type="ARBA" id="ARBA00022801"/>
    </source>
</evidence>
<evidence type="ECO:0000313" key="27">
    <source>
        <dbReference type="Proteomes" id="UP000472260"/>
    </source>
</evidence>
<evidence type="ECO:0000256" key="4">
    <source>
        <dbReference type="ARBA" id="ARBA00012177"/>
    </source>
</evidence>
<dbReference type="InterPro" id="IPR001650">
    <property type="entry name" value="Helicase_C-like"/>
</dbReference>
<dbReference type="Pfam" id="PF20930">
    <property type="entry name" value="Dicer_PBD"/>
    <property type="match status" value="1"/>
</dbReference>
<dbReference type="GO" id="GO:0016441">
    <property type="term" value="P:post-transcriptional gene silencing"/>
    <property type="evidence" value="ECO:0007669"/>
    <property type="project" value="UniProtKB-ARBA"/>
</dbReference>
<keyword evidence="11" id="KW-0347">Helicase</keyword>
<dbReference type="Gene3D" id="3.30.160.20">
    <property type="match status" value="1"/>
</dbReference>
<proteinExistence type="inferred from homology"/>
<dbReference type="InterPro" id="IPR027417">
    <property type="entry name" value="P-loop_NTPase"/>
</dbReference>
<dbReference type="Pfam" id="PF20932">
    <property type="entry name" value="Dicer_dsRBD"/>
    <property type="match status" value="1"/>
</dbReference>
<evidence type="ECO:0000256" key="2">
    <source>
        <dbReference type="ARBA" id="ARBA00001936"/>
    </source>
</evidence>
<dbReference type="GO" id="GO:0051239">
    <property type="term" value="P:regulation of multicellular organismal process"/>
    <property type="evidence" value="ECO:0007669"/>
    <property type="project" value="UniProtKB-ARBA"/>
</dbReference>
<evidence type="ECO:0000259" key="25">
    <source>
        <dbReference type="PROSITE" id="PS51327"/>
    </source>
</evidence>
<dbReference type="GO" id="GO:0070578">
    <property type="term" value="C:RISC-loading complex"/>
    <property type="evidence" value="ECO:0007669"/>
    <property type="project" value="TreeGrafter"/>
</dbReference>
<dbReference type="PROSITE" id="PS50142">
    <property type="entry name" value="RNASE_3_2"/>
    <property type="match status" value="2"/>
</dbReference>
<dbReference type="GO" id="GO:0046872">
    <property type="term" value="F:metal ion binding"/>
    <property type="evidence" value="ECO:0007669"/>
    <property type="project" value="UniProtKB-KW"/>
</dbReference>
<dbReference type="GO" id="GO:0030422">
    <property type="term" value="P:siRNA processing"/>
    <property type="evidence" value="ECO:0007669"/>
    <property type="project" value="InterPro"/>
</dbReference>
<dbReference type="PROSITE" id="PS51192">
    <property type="entry name" value="HELICASE_ATP_BIND_1"/>
    <property type="match status" value="1"/>
</dbReference>
<dbReference type="SMART" id="SM00487">
    <property type="entry name" value="DEXDc"/>
    <property type="match status" value="1"/>
</dbReference>
<dbReference type="SUPFAM" id="SSF69065">
    <property type="entry name" value="RNase III domain-like"/>
    <property type="match status" value="2"/>
</dbReference>
<dbReference type="InterPro" id="IPR014720">
    <property type="entry name" value="dsRBD_dom"/>
</dbReference>
<keyword evidence="10" id="KW-0378">Hydrolase</keyword>
<keyword evidence="12" id="KW-0067">ATP-binding</keyword>
<dbReference type="Pfam" id="PF00636">
    <property type="entry name" value="Ribonuclease_3"/>
    <property type="match status" value="2"/>
</dbReference>
<accession>A0A671N0E9</accession>
<feature type="domain" description="PAZ" evidence="22">
    <location>
        <begin position="721"/>
        <end position="868"/>
    </location>
</feature>
<feature type="domain" description="DRBM" evidence="20">
    <location>
        <begin position="1647"/>
        <end position="1712"/>
    </location>
</feature>
<evidence type="ECO:0000259" key="24">
    <source>
        <dbReference type="PROSITE" id="PS51194"/>
    </source>
</evidence>
<dbReference type="InterPro" id="IPR048513">
    <property type="entry name" value="Dicer_PBD"/>
</dbReference>
<dbReference type="Ensembl" id="ENSSANT00000041814.1">
    <property type="protein sequence ID" value="ENSSANP00000039299.1"/>
    <property type="gene ID" value="ENSSANG00000019904.1"/>
</dbReference>
<protein>
    <recommendedName>
        <fullName evidence="4">ribonuclease III</fullName>
        <ecNumber evidence="4">3.1.26.3</ecNumber>
    </recommendedName>
</protein>
<dbReference type="CDD" id="cd18034">
    <property type="entry name" value="DEXHc_dicer"/>
    <property type="match status" value="1"/>
</dbReference>
<dbReference type="CDD" id="cd10843">
    <property type="entry name" value="DSRM_DICER"/>
    <property type="match status" value="1"/>
</dbReference>
<keyword evidence="14 18" id="KW-0694">RNA-binding</keyword>
<dbReference type="Gene3D" id="3.30.160.380">
    <property type="entry name" value="Dicer dimerisation domain"/>
    <property type="match status" value="1"/>
</dbReference>
<feature type="compositionally biased region" description="Low complexity" evidence="19">
    <location>
        <begin position="1103"/>
        <end position="1116"/>
    </location>
</feature>
<dbReference type="SMART" id="SM00535">
    <property type="entry name" value="RIBOc"/>
    <property type="match status" value="2"/>
</dbReference>
<dbReference type="GO" id="GO:0004525">
    <property type="term" value="F:ribonuclease III activity"/>
    <property type="evidence" value="ECO:0007669"/>
    <property type="project" value="UniProtKB-EC"/>
</dbReference>
<evidence type="ECO:0000256" key="3">
    <source>
        <dbReference type="ARBA" id="ARBA00001946"/>
    </source>
</evidence>
<comment type="similarity">
    <text evidence="17 18">Belongs to the helicase family. Dicer subfamily.</text>
</comment>
<dbReference type="GO" id="GO:0004386">
    <property type="term" value="F:helicase activity"/>
    <property type="evidence" value="ECO:0007669"/>
    <property type="project" value="UniProtKB-KW"/>
</dbReference>
<name>A0A671N0E9_9TELE</name>
<dbReference type="Proteomes" id="UP000472260">
    <property type="component" value="Unassembled WGS sequence"/>
</dbReference>
<dbReference type="Gene3D" id="3.40.50.300">
    <property type="entry name" value="P-loop containing nucleotide triphosphate hydrolases"/>
    <property type="match status" value="2"/>
</dbReference>
<dbReference type="Pfam" id="PF03368">
    <property type="entry name" value="Dicer_dimer"/>
    <property type="match status" value="1"/>
</dbReference>
<feature type="region of interest" description="Disordered" evidence="19">
    <location>
        <begin position="1230"/>
        <end position="1268"/>
    </location>
</feature>
<keyword evidence="8" id="KW-0547">Nucleotide-binding</keyword>
<gene>
    <name evidence="26" type="primary">dicer1</name>
</gene>
<dbReference type="PROSITE" id="PS00517">
    <property type="entry name" value="RNASE_3_1"/>
    <property type="match status" value="1"/>
</dbReference>
<dbReference type="CDD" id="cd02843">
    <property type="entry name" value="PAZ_dicer_like"/>
    <property type="match status" value="1"/>
</dbReference>
<evidence type="ECO:0000256" key="5">
    <source>
        <dbReference type="ARBA" id="ARBA00022722"/>
    </source>
</evidence>
<dbReference type="GO" id="GO:0003723">
    <property type="term" value="F:RNA binding"/>
    <property type="evidence" value="ECO:0007669"/>
    <property type="project" value="UniProtKB-UniRule"/>
</dbReference>
<dbReference type="Gene3D" id="1.10.1520.10">
    <property type="entry name" value="Ribonuclease III domain"/>
    <property type="match status" value="2"/>
</dbReference>
<dbReference type="Pfam" id="PF00270">
    <property type="entry name" value="DEAD"/>
    <property type="match status" value="1"/>
</dbReference>
<evidence type="ECO:0000256" key="15">
    <source>
        <dbReference type="ARBA" id="ARBA00023158"/>
    </source>
</evidence>
<evidence type="ECO:0000256" key="6">
    <source>
        <dbReference type="ARBA" id="ARBA00022723"/>
    </source>
</evidence>
<dbReference type="SMART" id="SM00490">
    <property type="entry name" value="HELICc"/>
    <property type="match status" value="1"/>
</dbReference>
<evidence type="ECO:0000259" key="23">
    <source>
        <dbReference type="PROSITE" id="PS51192"/>
    </source>
</evidence>
<comment type="cofactor">
    <cofactor evidence="2">
        <name>Mn(2+)</name>
        <dbReference type="ChEBI" id="CHEBI:29035"/>
    </cofactor>
</comment>
<dbReference type="PROSITE" id="PS51327">
    <property type="entry name" value="DICER_DSRBF"/>
    <property type="match status" value="1"/>
</dbReference>
<feature type="domain" description="Helicase C-terminal" evidence="24">
    <location>
        <begin position="255"/>
        <end position="430"/>
    </location>
</feature>
<feature type="compositionally biased region" description="Acidic residues" evidence="19">
    <location>
        <begin position="1251"/>
        <end position="1264"/>
    </location>
</feature>
<dbReference type="InterPro" id="IPR000999">
    <property type="entry name" value="RNase_III_dom"/>
</dbReference>
<comment type="cofactor">
    <cofactor evidence="3">
        <name>Mg(2+)</name>
        <dbReference type="ChEBI" id="CHEBI:18420"/>
    </cofactor>
</comment>
<keyword evidence="27" id="KW-1185">Reference proteome</keyword>
<organism evidence="26 27">
    <name type="scientific">Sinocyclocheilus anshuiensis</name>
    <dbReference type="NCBI Taxonomy" id="1608454"/>
    <lineage>
        <taxon>Eukaryota</taxon>
        <taxon>Metazoa</taxon>
        <taxon>Chordata</taxon>
        <taxon>Craniata</taxon>
        <taxon>Vertebrata</taxon>
        <taxon>Euteleostomi</taxon>
        <taxon>Actinopterygii</taxon>
        <taxon>Neopterygii</taxon>
        <taxon>Teleostei</taxon>
        <taxon>Ostariophysi</taxon>
        <taxon>Cypriniformes</taxon>
        <taxon>Cyprinidae</taxon>
        <taxon>Cyprininae</taxon>
        <taxon>Sinocyclocheilus</taxon>
    </lineage>
</organism>
<evidence type="ECO:0000313" key="26">
    <source>
        <dbReference type="Ensembl" id="ENSSANP00000039299.1"/>
    </source>
</evidence>
<evidence type="ECO:0000256" key="19">
    <source>
        <dbReference type="SAM" id="MobiDB-lite"/>
    </source>
</evidence>
<dbReference type="GO" id="GO:0006309">
    <property type="term" value="P:apoptotic DNA fragmentation"/>
    <property type="evidence" value="ECO:0007669"/>
    <property type="project" value="TreeGrafter"/>
</dbReference>
<dbReference type="Gene3D" id="2.170.260.10">
    <property type="entry name" value="paz domain"/>
    <property type="match status" value="1"/>
</dbReference>
<dbReference type="PROSITE" id="PS51194">
    <property type="entry name" value="HELICASE_CTER"/>
    <property type="match status" value="1"/>
</dbReference>
<dbReference type="SUPFAM" id="SSF101690">
    <property type="entry name" value="PAZ domain"/>
    <property type="match status" value="1"/>
</dbReference>
<dbReference type="InterPro" id="IPR044441">
    <property type="entry name" value="DICER_DSRM"/>
</dbReference>
<feature type="region of interest" description="Disordered" evidence="19">
    <location>
        <begin position="1086"/>
        <end position="1124"/>
    </location>
</feature>
<dbReference type="InterPro" id="IPR036389">
    <property type="entry name" value="RNase_III_sf"/>
</dbReference>
<evidence type="ECO:0000256" key="9">
    <source>
        <dbReference type="ARBA" id="ARBA00022759"/>
    </source>
</evidence>
<dbReference type="GO" id="GO:0005524">
    <property type="term" value="F:ATP binding"/>
    <property type="evidence" value="ECO:0007669"/>
    <property type="project" value="UniProtKB-KW"/>
</dbReference>
<reference evidence="26" key="1">
    <citation type="submission" date="2025-08" db="UniProtKB">
        <authorList>
            <consortium name="Ensembl"/>
        </authorList>
    </citation>
    <scope>IDENTIFICATION</scope>
</reference>
<dbReference type="InterPro" id="IPR048512">
    <property type="entry name" value="Dicer_platform"/>
</dbReference>
<dbReference type="GO" id="GO:0005634">
    <property type="term" value="C:nucleus"/>
    <property type="evidence" value="ECO:0007669"/>
    <property type="project" value="TreeGrafter"/>
</dbReference>
<dbReference type="PANTHER" id="PTHR14950">
    <property type="entry name" value="DICER-RELATED"/>
    <property type="match status" value="1"/>
</dbReference>
<dbReference type="InterPro" id="IPR014001">
    <property type="entry name" value="Helicase_ATP-bd"/>
</dbReference>
<dbReference type="InterPro" id="IPR005034">
    <property type="entry name" value="Dicer_dimerisation"/>
</dbReference>
<feature type="region of interest" description="Disordered" evidence="19">
    <location>
        <begin position="1041"/>
        <end position="1074"/>
    </location>
</feature>
<dbReference type="SUPFAM" id="SSF52540">
    <property type="entry name" value="P-loop containing nucleoside triphosphate hydrolases"/>
    <property type="match status" value="2"/>
</dbReference>
<dbReference type="InterPro" id="IPR011545">
    <property type="entry name" value="DEAD/DEAH_box_helicase_dom"/>
</dbReference>
<feature type="region of interest" description="Disordered" evidence="19">
    <location>
        <begin position="958"/>
        <end position="982"/>
    </location>
</feature>
<dbReference type="PROSITE" id="PS50137">
    <property type="entry name" value="DS_RBD"/>
    <property type="match status" value="1"/>
</dbReference>
<dbReference type="Pfam" id="PF02170">
    <property type="entry name" value="PAZ"/>
    <property type="match status" value="1"/>
</dbReference>
<evidence type="ECO:0000259" key="20">
    <source>
        <dbReference type="PROSITE" id="PS50137"/>
    </source>
</evidence>
<dbReference type="PROSITE" id="PS50821">
    <property type="entry name" value="PAZ"/>
    <property type="match status" value="1"/>
</dbReference>
<feature type="domain" description="RNase III" evidence="21">
    <location>
        <begin position="1464"/>
        <end position="1622"/>
    </location>
</feature>
<evidence type="ECO:0000256" key="14">
    <source>
        <dbReference type="ARBA" id="ARBA00022884"/>
    </source>
</evidence>
<comment type="catalytic activity">
    <reaction evidence="1">
        <text>Endonucleolytic cleavage to 5'-phosphomonoester.</text>
        <dbReference type="EC" id="3.1.26.3"/>
    </reaction>
</comment>
<feature type="domain" description="RNase III" evidence="21">
    <location>
        <begin position="1135"/>
        <end position="1211"/>
    </location>
</feature>
<dbReference type="Pfam" id="PF20931">
    <property type="entry name" value="Dicer_platform"/>
    <property type="match status" value="1"/>
</dbReference>
<keyword evidence="7" id="KW-0677">Repeat</keyword>
<sequence>MKSMAGLQLVTPASSPMGPFFGLPWQQEAIHDNIYTPRKYQVELLEAALEHNTIVCLNTGSGKTFIAVLLIKELSHQIRGEYGKRTVFLVNAASSVVQQASTVRTHSDLQVGDYMSEDMTSWPKEMWNREMIENQVLVMTCHIFLHVLKNGVLPLSKINLLVFDECHLAITDHPYGEIMKICEGCPGCPRILGLTASILNGKCDPCDLEEKIQNLEKILQSNAETATDLVVLDRYASQPREVVLDCGLYQDQSGLSERLLSELDEALNFLNDCNLSAHREDRDPTFISKQEAGKQDPELAYISSNFITGHSIGKNQPRNKQMEVEFRKQEEVLRKFRAHETNLLIATSIVEEGVDIPKCNLVVRFDLPTEYLSYVQSKGRARAPVSNYIMLADSERTKTFEEDLKTYKAIEKILRNKCSKSAERSEFELEPVTDDDNVLPPYILRSEDGSPRVTINTAIGHVNRYCARLPSDPFTHLAPKCKTVELKTGGYQSTLFLPINSPLRVPGPTMNCARLAEKAVALLCCEKLHKNGELDDHLMPVGKETVKYEEELDLHDEEETNVPGRPGSTKRRQCYPKAIPECLRGCYPVPEQPCYLYVIGMVLTTPLPDELNFRRRKLYPPEDTTRCFGILTAKPIPRIPHFPVYTRSGEVTISIELQKSGFTLSAEQLELITRLHQYIFSHILRLEKPALEFKPVEADSAYCVLPLNIVENSNTLDLDFKFMEDIEKSEARIGIPNTQYTKQNPFIFKLEDYQDAVIIPRYRNFDQPHRFYVADVYTDLTPLSKFPSPEYETFAEYYKTKYNLDLSNVNQPLLDVDHTSSRLNLLTPRHLNQKGKALPLSSAEKRKAKWESLQNKQILVPELCAIHPIPASLWRKAVCLPSILYRLHCLLTAEELRSQTAIDAGVGAQTLPPDFRYPNLDFGWKKSIDSKSFISCSSACMEDDDHCKHGTSSDSDHTALEGCNTEASQPPEGALPCENCNTPDEKLETHMLPATDLQTPNKDKSNCVCSRNLPNGTRGDRDDLPHRHDICQCSQLGPLESDLSTQTTTSVPVRPSPVGEPQPQPSDECIPGRNSDLCDGHVKKPTSNCCPKPEPATSTTAPSEVSSEVSDVTSTSACTGPAWDSPKTLGPNPGLILQALTLSNASDGFNLERLEMLGDSFLKHAITTYLFCTYPDAHEGRLSYMRSKKVSNCNLYRLGKKKGLPSRMVVSIFDPPVNWLPPGYVVNQDKSSTDKWDSDENKDLANGKASDDDDDEAEAEDVEVEASKEEVSVEDELEYFYEHIRFIDNMLIGSGAFGKKISLQPAEPGYEWKAPKKAHNSHFSPDGGTEEFDYSSWDAMCYLDPSKAGEEDDFVVGFWNPSEENCGTDIGKQSISYDLHTEQCIADKSIADCVEALLGCYLTSCGERAAQLFLCSLGLKVLPVMKQSSGGSAELQYGWLKIPPRCMFDHPDAEWTLNHLISGFENFEKKINYTFKNKAYLLQAFTHASYHYNTITDCYQRLEFLGDAILDYLITKHLYEDPRQHSPGVLTDLRSALVNNTIFASLAVKYDYHKYFKAVSPELFHVIDDFVQFQLEKNEMQGMDSELRRSEEDEEKEEDIEVPKAMGDIFESLAGAIYMDSGMSLETVWQVYYPMMRPLIEKFSANVPRSPVRELLEMEPETAKFSPAERTYDGKVRVTVEVVGKGKFKGVGRSYRIAKSAAARRALRSLKANQPQVQNN</sequence>
<evidence type="ECO:0000256" key="8">
    <source>
        <dbReference type="ARBA" id="ARBA00022741"/>
    </source>
</evidence>
<dbReference type="EC" id="3.1.26.3" evidence="4"/>
<dbReference type="SUPFAM" id="SSF54768">
    <property type="entry name" value="dsRNA-binding domain-like"/>
    <property type="match status" value="1"/>
</dbReference>